<comment type="caution">
    <text evidence="1">The sequence shown here is derived from an EMBL/GenBank/DDBJ whole genome shotgun (WGS) entry which is preliminary data.</text>
</comment>
<dbReference type="AlphaFoldDB" id="X0V369"/>
<evidence type="ECO:0000313" key="1">
    <source>
        <dbReference type="EMBL" id="GAF95085.1"/>
    </source>
</evidence>
<organism evidence="1">
    <name type="scientific">marine sediment metagenome</name>
    <dbReference type="NCBI Taxonomy" id="412755"/>
    <lineage>
        <taxon>unclassified sequences</taxon>
        <taxon>metagenomes</taxon>
        <taxon>ecological metagenomes</taxon>
    </lineage>
</organism>
<dbReference type="Gene3D" id="1.10.8.60">
    <property type="match status" value="1"/>
</dbReference>
<gene>
    <name evidence="1" type="ORF">S01H1_26170</name>
</gene>
<protein>
    <submittedName>
        <fullName evidence="1">Uncharacterized protein</fullName>
    </submittedName>
</protein>
<reference evidence="1" key="1">
    <citation type="journal article" date="2014" name="Front. Microbiol.">
        <title>High frequency of phylogenetically diverse reductive dehalogenase-homologous genes in deep subseafloor sedimentary metagenomes.</title>
        <authorList>
            <person name="Kawai M."/>
            <person name="Futagami T."/>
            <person name="Toyoda A."/>
            <person name="Takaki Y."/>
            <person name="Nishi S."/>
            <person name="Hori S."/>
            <person name="Arai W."/>
            <person name="Tsubouchi T."/>
            <person name="Morono Y."/>
            <person name="Uchiyama I."/>
            <person name="Ito T."/>
            <person name="Fujiyama A."/>
            <person name="Inagaki F."/>
            <person name="Takami H."/>
        </authorList>
    </citation>
    <scope>NUCLEOTIDE SEQUENCE</scope>
    <source>
        <strain evidence="1">Expedition CK06-06</strain>
    </source>
</reference>
<proteinExistence type="predicted"/>
<sequence length="147" mass="17489">LPEPEIYKFIKNVSNHEKLQLSDNDIQTIQKTYRSDIRSMINFIQLNQNLSEWSGSIITNDSWNQIYELHRFEKVTELKELIQYISIKYNIDKKGIMIKYFNYIIRNKIHNTTPLFLDNIEVITHSDNADLNSIVDYFCVNFTGSYI</sequence>
<name>X0V369_9ZZZZ</name>
<dbReference type="EMBL" id="BARS01015851">
    <property type="protein sequence ID" value="GAF95085.1"/>
    <property type="molecule type" value="Genomic_DNA"/>
</dbReference>
<accession>X0V369</accession>
<feature type="non-terminal residue" evidence="1">
    <location>
        <position position="1"/>
    </location>
</feature>